<accession>A0A433RWT8</accession>
<evidence type="ECO:0000256" key="1">
    <source>
        <dbReference type="SAM" id="Phobius"/>
    </source>
</evidence>
<feature type="transmembrane region" description="Helical" evidence="1">
    <location>
        <begin position="136"/>
        <end position="156"/>
    </location>
</feature>
<reference evidence="2 3" key="1">
    <citation type="submission" date="2014-11" db="EMBL/GenBank/DDBJ databases">
        <title>Genome sequence and analysis of novel Kurthia sp.</title>
        <authorList>
            <person name="Lawson J.N."/>
            <person name="Gonzalez J.E."/>
            <person name="Rinauldi L."/>
            <person name="Xuan Z."/>
            <person name="Firman A."/>
            <person name="Shaddox L."/>
            <person name="Trudeau A."/>
            <person name="Shah S."/>
            <person name="Reiman D."/>
        </authorList>
    </citation>
    <scope>NUCLEOTIDE SEQUENCE [LARGE SCALE GENOMIC DNA]</scope>
    <source>
        <strain evidence="2 3">3B1D</strain>
    </source>
</reference>
<dbReference type="PANTHER" id="PTHR35337">
    <property type="entry name" value="SLR1478 PROTEIN"/>
    <property type="match status" value="1"/>
</dbReference>
<sequence>MTIIQSTYQDLKGHYKKAIIQFGIIGVIIAVATYVGLSVGKVDVMKIMEQIMDMLGGKEAVEELSKQERHETFWHIFSNNWMVCAQVLLLALIPLPLYMITFAVNSAMIGMVAYIMHGTGQGVFKSFVLGILPHGIIELPMIIIAIAIAMKINNAIYKWIFSKFQNNQIGTEIKKALLQLIFVLTPGMLVAGLIESYITPILLAWGYR</sequence>
<proteinExistence type="predicted"/>
<feature type="transmembrane region" description="Helical" evidence="1">
    <location>
        <begin position="177"/>
        <end position="198"/>
    </location>
</feature>
<name>A0A433RWT8_9BACL</name>
<dbReference type="OrthoDB" id="9800053at2"/>
<keyword evidence="3" id="KW-1185">Reference proteome</keyword>
<feature type="transmembrane region" description="Helical" evidence="1">
    <location>
        <begin position="18"/>
        <end position="39"/>
    </location>
</feature>
<dbReference type="RefSeq" id="WP_126989686.1">
    <property type="nucleotide sequence ID" value="NZ_JTFC01000012.1"/>
</dbReference>
<evidence type="ECO:0000313" key="3">
    <source>
        <dbReference type="Proteomes" id="UP000288623"/>
    </source>
</evidence>
<dbReference type="AlphaFoldDB" id="A0A433RWT8"/>
<dbReference type="InterPro" id="IPR002798">
    <property type="entry name" value="SpoIIM-like"/>
</dbReference>
<comment type="caution">
    <text evidence="2">The sequence shown here is derived from an EMBL/GenBank/DDBJ whole genome shotgun (WGS) entry which is preliminary data.</text>
</comment>
<organism evidence="2 3">
    <name type="scientific">Candidatus Kurthia intestinigallinarum</name>
    <dbReference type="NCBI Taxonomy" id="1562256"/>
    <lineage>
        <taxon>Bacteria</taxon>
        <taxon>Bacillati</taxon>
        <taxon>Bacillota</taxon>
        <taxon>Bacilli</taxon>
        <taxon>Bacillales</taxon>
        <taxon>Caryophanaceae</taxon>
        <taxon>Kurthia</taxon>
    </lineage>
</organism>
<keyword evidence="1" id="KW-0472">Membrane</keyword>
<dbReference type="EMBL" id="JTFC01000012">
    <property type="protein sequence ID" value="RUS57744.1"/>
    <property type="molecule type" value="Genomic_DNA"/>
</dbReference>
<evidence type="ECO:0000313" key="2">
    <source>
        <dbReference type="EMBL" id="RUS57744.1"/>
    </source>
</evidence>
<keyword evidence="1" id="KW-1133">Transmembrane helix</keyword>
<feature type="transmembrane region" description="Helical" evidence="1">
    <location>
        <begin position="87"/>
        <end position="116"/>
    </location>
</feature>
<protein>
    <recommendedName>
        <fullName evidence="4">Stage II sporulation protein M</fullName>
    </recommendedName>
</protein>
<dbReference type="Pfam" id="PF01944">
    <property type="entry name" value="SpoIIM"/>
    <property type="match status" value="1"/>
</dbReference>
<keyword evidence="1" id="KW-0812">Transmembrane</keyword>
<dbReference type="PANTHER" id="PTHR35337:SF1">
    <property type="entry name" value="SLR1478 PROTEIN"/>
    <property type="match status" value="1"/>
</dbReference>
<gene>
    <name evidence="2" type="ORF">QI30_04095</name>
</gene>
<dbReference type="Proteomes" id="UP000288623">
    <property type="component" value="Unassembled WGS sequence"/>
</dbReference>
<evidence type="ECO:0008006" key="4">
    <source>
        <dbReference type="Google" id="ProtNLM"/>
    </source>
</evidence>